<comment type="caution">
    <text evidence="16">The sequence shown here is derived from an EMBL/GenBank/DDBJ whole genome shotgun (WGS) entry which is preliminary data.</text>
</comment>
<comment type="function">
    <text evidence="14">Catalyzes the transfer of a lysyl group from L-lysyl-tRNA(Lys) to membrane-bound phosphatidylglycerol (PG), which produces lysylphosphatidylglycerol (LPG), a major component of the bacterial membrane with a positive net charge. LPG synthesis contributes to bacterial virulence as it is involved in the resistance mechanism against cationic antimicrobial peptides (CAMP) produces by the host's immune system (defensins, cathelicidins) and by the competing microorganisms.</text>
</comment>
<dbReference type="PANTHER" id="PTHR34697:SF2">
    <property type="entry name" value="PHOSPHATIDYLGLYCEROL LYSYLTRANSFERASE"/>
    <property type="match status" value="1"/>
</dbReference>
<dbReference type="EMBL" id="JBHSNP010000010">
    <property type="protein sequence ID" value="MFC5602647.1"/>
    <property type="molecule type" value="Genomic_DNA"/>
</dbReference>
<feature type="transmembrane region" description="Helical" evidence="14">
    <location>
        <begin position="236"/>
        <end position="262"/>
    </location>
</feature>
<dbReference type="InterPro" id="IPR024320">
    <property type="entry name" value="LPG_synthase_C"/>
</dbReference>
<evidence type="ECO:0000256" key="11">
    <source>
        <dbReference type="ARBA" id="ARBA00023251"/>
    </source>
</evidence>
<evidence type="ECO:0000256" key="12">
    <source>
        <dbReference type="ARBA" id="ARBA00031899"/>
    </source>
</evidence>
<dbReference type="EC" id="2.3.2.3" evidence="3 14"/>
<keyword evidence="9 14" id="KW-0443">Lipid metabolism</keyword>
<name>A0ABW0TV73_9BACL</name>
<dbReference type="SUPFAM" id="SSF55729">
    <property type="entry name" value="Acyl-CoA N-acyltransferases (Nat)"/>
    <property type="match status" value="1"/>
</dbReference>
<evidence type="ECO:0000256" key="2">
    <source>
        <dbReference type="ARBA" id="ARBA00008627"/>
    </source>
</evidence>
<feature type="transmembrane region" description="Helical" evidence="14">
    <location>
        <begin position="274"/>
        <end position="298"/>
    </location>
</feature>
<evidence type="ECO:0000256" key="13">
    <source>
        <dbReference type="ARBA" id="ARBA00047540"/>
    </source>
</evidence>
<dbReference type="InterPro" id="IPR022791">
    <property type="entry name" value="L-PG_synthase/AglD"/>
</dbReference>
<dbReference type="RefSeq" id="WP_381442813.1">
    <property type="nucleotide sequence ID" value="NZ_JBHSNP010000010.1"/>
</dbReference>
<evidence type="ECO:0000256" key="1">
    <source>
        <dbReference type="ARBA" id="ARBA00004651"/>
    </source>
</evidence>
<keyword evidence="10 14" id="KW-0472">Membrane</keyword>
<evidence type="ECO:0000256" key="3">
    <source>
        <dbReference type="ARBA" id="ARBA00012014"/>
    </source>
</evidence>
<proteinExistence type="inferred from homology"/>
<dbReference type="InterPro" id="IPR016181">
    <property type="entry name" value="Acyl_CoA_acyltransferase"/>
</dbReference>
<feature type="transmembrane region" description="Helical" evidence="14">
    <location>
        <begin position="164"/>
        <end position="183"/>
    </location>
</feature>
<evidence type="ECO:0000313" key="17">
    <source>
        <dbReference type="Proteomes" id="UP001596071"/>
    </source>
</evidence>
<feature type="transmembrane region" description="Helical" evidence="14">
    <location>
        <begin position="203"/>
        <end position="224"/>
    </location>
</feature>
<dbReference type="NCBIfam" id="NF033480">
    <property type="entry name" value="bifunc_MprF"/>
    <property type="match status" value="1"/>
</dbReference>
<feature type="transmembrane region" description="Helical" evidence="14">
    <location>
        <begin position="487"/>
        <end position="508"/>
    </location>
</feature>
<evidence type="ECO:0000259" key="15">
    <source>
        <dbReference type="Pfam" id="PF09924"/>
    </source>
</evidence>
<dbReference type="Proteomes" id="UP001596071">
    <property type="component" value="Unassembled WGS sequence"/>
</dbReference>
<evidence type="ECO:0000256" key="10">
    <source>
        <dbReference type="ARBA" id="ARBA00023136"/>
    </source>
</evidence>
<comment type="catalytic activity">
    <reaction evidence="13 14">
        <text>L-lysyl-tRNA(Lys) + a 1,2-diacyl-sn-glycero-3-phospho-(1'-sn-glycerol) = a 1,2-diacyl-sn-glycero-3-phospho-1'-(3'-O-L-lysyl)-sn-glycerol + tRNA(Lys)</text>
        <dbReference type="Rhea" id="RHEA:10668"/>
        <dbReference type="Rhea" id="RHEA-COMP:9696"/>
        <dbReference type="Rhea" id="RHEA-COMP:9697"/>
        <dbReference type="ChEBI" id="CHEBI:64716"/>
        <dbReference type="ChEBI" id="CHEBI:75792"/>
        <dbReference type="ChEBI" id="CHEBI:78442"/>
        <dbReference type="ChEBI" id="CHEBI:78529"/>
        <dbReference type="EC" id="2.3.2.3"/>
    </reaction>
</comment>
<accession>A0ABW0TV73</accession>
<feature type="transmembrane region" description="Helical" evidence="14">
    <location>
        <begin position="135"/>
        <end position="152"/>
    </location>
</feature>
<feature type="transmembrane region" description="Helical" evidence="14">
    <location>
        <begin position="390"/>
        <end position="409"/>
    </location>
</feature>
<evidence type="ECO:0000256" key="4">
    <source>
        <dbReference type="ARBA" id="ARBA00021546"/>
    </source>
</evidence>
<keyword evidence="8 14" id="KW-1133">Transmembrane helix</keyword>
<evidence type="ECO:0000256" key="8">
    <source>
        <dbReference type="ARBA" id="ARBA00022989"/>
    </source>
</evidence>
<gene>
    <name evidence="14 16" type="primary">mprF</name>
    <name evidence="16" type="ORF">ACFPTP_05400</name>
</gene>
<evidence type="ECO:0000313" key="16">
    <source>
        <dbReference type="EMBL" id="MFC5602647.1"/>
    </source>
</evidence>
<dbReference type="PANTHER" id="PTHR34697">
    <property type="entry name" value="PHOSPHATIDYLGLYCEROL LYSYLTRANSFERASE"/>
    <property type="match status" value="1"/>
</dbReference>
<evidence type="ECO:0000256" key="7">
    <source>
        <dbReference type="ARBA" id="ARBA00022692"/>
    </source>
</evidence>
<sequence>MFKVRKEQVFSVLKVLFPLVLLALAVFEIQKTVRGTNIEMLRTEMAQLQPWELALIVVVSFCAIAPMLYYDVILVKVLGIKMRTRSILRNSFIANTFSNLIGFGGLVGVMLRSYFYSEYKEEKEGVLKNIASVTLFYLTGISLLAWIIVFFYRDFPLLQETKWLLIAVVAVSLYFPVFIGIFMTRYRKADAPSLNSNMAVRLVLASVLEWVCVFLVIWMLTILLEIPIGLSALIPIFLIAACAGIASLIPGGLGSFDLVFLWGTQSLGIADEKVLFLLILYRMGYFILPFLASTLLFVKRYWEQWNRSWDDVPTVIVQKLSHMLVTVFVFVAGIVLLLSAAVPGVFSRLRITQEFISSPIMNVSHQLTVAAGFVLLGLCRGINSRVKRTFHLTIVVLISAALFSIFKGFDYEEAIFLLIVMGLLLASKRQFYRASYVVTWGIALFDLAVVAIITGMYVFIGYLNMPSSKFRIPTALNDLIITDSRDLFYSALIGIVIAFAILFIGHYIHKPKKMEMLSSIDEEEKIKLHLLTYKGTEFSHLIFLHDKYVYWNKEESVLFTYQTYADKIVVLGNPVGRVSDFPSAMEEFLEWADLYGYTPVFYEVNNKILASLHEYGFGFFKLGEEAYVDLEQFTFAGKKMKGSRAVKNKFERENYSVELLSPPYSSDVMDELEEVSVKWLQGRAEKGFSLGFFDRDYLNTSEIAVLRDAERILGFASLMPMYDNGERISVDLMRFKPEAPNGTMDFIFLSLFEWAKAKGYRIFNIGMSPLSNVGRSKYSFVSEKVAAQIFLHGQYFYHFKGLKNFKQKYADFWESKYVAYRKKSSLTFTMAQITLLIGKRR</sequence>
<evidence type="ECO:0000256" key="9">
    <source>
        <dbReference type="ARBA" id="ARBA00023098"/>
    </source>
</evidence>
<feature type="transmembrane region" description="Helical" evidence="14">
    <location>
        <begin position="415"/>
        <end position="431"/>
    </location>
</feature>
<feature type="transmembrane region" description="Helical" evidence="14">
    <location>
        <begin position="92"/>
        <end position="115"/>
    </location>
</feature>
<reference evidence="17" key="1">
    <citation type="journal article" date="2019" name="Int. J. Syst. Evol. Microbiol.">
        <title>The Global Catalogue of Microorganisms (GCM) 10K type strain sequencing project: providing services to taxonomists for standard genome sequencing and annotation.</title>
        <authorList>
            <consortium name="The Broad Institute Genomics Platform"/>
            <consortium name="The Broad Institute Genome Sequencing Center for Infectious Disease"/>
            <person name="Wu L."/>
            <person name="Ma J."/>
        </authorList>
    </citation>
    <scope>NUCLEOTIDE SEQUENCE [LARGE SCALE GENOMIC DNA]</scope>
    <source>
        <strain evidence="17">KACC 11299</strain>
    </source>
</reference>
<keyword evidence="7 14" id="KW-0812">Transmembrane</keyword>
<dbReference type="Pfam" id="PF03706">
    <property type="entry name" value="LPG_synthase_TM"/>
    <property type="match status" value="1"/>
</dbReference>
<feature type="transmembrane region" description="Helical" evidence="14">
    <location>
        <begin position="51"/>
        <end position="72"/>
    </location>
</feature>
<feature type="transmembrane region" description="Helical" evidence="14">
    <location>
        <begin position="438"/>
        <end position="460"/>
    </location>
</feature>
<keyword evidence="5" id="KW-1003">Cell membrane</keyword>
<keyword evidence="6 14" id="KW-0808">Transferase</keyword>
<organism evidence="16 17">
    <name type="scientific">Sporosarcina koreensis</name>
    <dbReference type="NCBI Taxonomy" id="334735"/>
    <lineage>
        <taxon>Bacteria</taxon>
        <taxon>Bacillati</taxon>
        <taxon>Bacillota</taxon>
        <taxon>Bacilli</taxon>
        <taxon>Bacillales</taxon>
        <taxon>Caryophanaceae</taxon>
        <taxon>Sporosarcina</taxon>
    </lineage>
</organism>
<comment type="subcellular location">
    <subcellularLocation>
        <location evidence="1 14">Cell membrane</location>
        <topology evidence="1 14">Multi-pass membrane protein</topology>
    </subcellularLocation>
</comment>
<feature type="domain" description="Phosphatidylglycerol lysyltransferase C-terminal" evidence="15">
    <location>
        <begin position="535"/>
        <end position="820"/>
    </location>
</feature>
<evidence type="ECO:0000256" key="6">
    <source>
        <dbReference type="ARBA" id="ARBA00022679"/>
    </source>
</evidence>
<dbReference type="Pfam" id="PF09924">
    <property type="entry name" value="LPG_synthase_C"/>
    <property type="match status" value="1"/>
</dbReference>
<feature type="transmembrane region" description="Helical" evidence="14">
    <location>
        <begin position="358"/>
        <end position="378"/>
    </location>
</feature>
<comment type="similarity">
    <text evidence="2 14">Belongs to the LPG synthase family.</text>
</comment>
<keyword evidence="11 14" id="KW-0046">Antibiotic resistance</keyword>
<evidence type="ECO:0000256" key="14">
    <source>
        <dbReference type="RuleBase" id="RU363042"/>
    </source>
</evidence>
<feature type="transmembrane region" description="Helical" evidence="14">
    <location>
        <begin position="324"/>
        <end position="346"/>
    </location>
</feature>
<keyword evidence="17" id="KW-1185">Reference proteome</keyword>
<dbReference type="InterPro" id="IPR051211">
    <property type="entry name" value="PG_lysyltransferase"/>
</dbReference>
<protein>
    <recommendedName>
        <fullName evidence="4 14">Phosphatidylglycerol lysyltransferase</fullName>
        <ecNumber evidence="3 14">2.3.2.3</ecNumber>
    </recommendedName>
    <alternativeName>
        <fullName evidence="12 14">Lysylphosphatidylglycerol synthase</fullName>
    </alternativeName>
</protein>
<evidence type="ECO:0000256" key="5">
    <source>
        <dbReference type="ARBA" id="ARBA00022475"/>
    </source>
</evidence>